<keyword evidence="1" id="KW-0863">Zinc-finger</keyword>
<evidence type="ECO:0000313" key="3">
    <source>
        <dbReference type="EMBL" id="KAL1197401.1"/>
    </source>
</evidence>
<dbReference type="PROSITE" id="PS50158">
    <property type="entry name" value="ZF_CCHC"/>
    <property type="match status" value="1"/>
</dbReference>
<dbReference type="SUPFAM" id="SSF57756">
    <property type="entry name" value="Retrovirus zinc finger-like domains"/>
    <property type="match status" value="1"/>
</dbReference>
<dbReference type="EMBL" id="JBANAX010000688">
    <property type="protein sequence ID" value="KAL1197401.1"/>
    <property type="molecule type" value="Genomic_DNA"/>
</dbReference>
<dbReference type="Gene3D" id="4.10.60.10">
    <property type="entry name" value="Zinc finger, CCHC-type"/>
    <property type="match status" value="1"/>
</dbReference>
<organism evidence="3 4">
    <name type="scientific">Cardamine amara subsp. amara</name>
    <dbReference type="NCBI Taxonomy" id="228776"/>
    <lineage>
        <taxon>Eukaryota</taxon>
        <taxon>Viridiplantae</taxon>
        <taxon>Streptophyta</taxon>
        <taxon>Embryophyta</taxon>
        <taxon>Tracheophyta</taxon>
        <taxon>Spermatophyta</taxon>
        <taxon>Magnoliopsida</taxon>
        <taxon>eudicotyledons</taxon>
        <taxon>Gunneridae</taxon>
        <taxon>Pentapetalae</taxon>
        <taxon>rosids</taxon>
        <taxon>malvids</taxon>
        <taxon>Brassicales</taxon>
        <taxon>Brassicaceae</taxon>
        <taxon>Cardamineae</taxon>
        <taxon>Cardamine</taxon>
    </lineage>
</organism>
<dbReference type="Pfam" id="PF22936">
    <property type="entry name" value="Pol_BBD"/>
    <property type="match status" value="1"/>
</dbReference>
<comment type="caution">
    <text evidence="3">The sequence shown here is derived from an EMBL/GenBank/DDBJ whole genome shotgun (WGS) entry which is preliminary data.</text>
</comment>
<proteinExistence type="predicted"/>
<evidence type="ECO:0000259" key="2">
    <source>
        <dbReference type="PROSITE" id="PS50158"/>
    </source>
</evidence>
<evidence type="ECO:0000313" key="4">
    <source>
        <dbReference type="Proteomes" id="UP001558713"/>
    </source>
</evidence>
<dbReference type="GO" id="GO:0008270">
    <property type="term" value="F:zinc ion binding"/>
    <property type="evidence" value="ECO:0007669"/>
    <property type="project" value="UniProtKB-KW"/>
</dbReference>
<gene>
    <name evidence="3" type="ORF">V5N11_011987</name>
</gene>
<dbReference type="PANTHER" id="PTHR35317">
    <property type="entry name" value="OS04G0629600 PROTEIN"/>
    <property type="match status" value="1"/>
</dbReference>
<protein>
    <recommendedName>
        <fullName evidence="2">CCHC-type domain-containing protein</fullName>
    </recommendedName>
</protein>
<keyword evidence="1" id="KW-0479">Metal-binding</keyword>
<accession>A0ABD1AF11</accession>
<dbReference type="PANTHER" id="PTHR35317:SF23">
    <property type="entry name" value="OS04G0629600 PROTEIN"/>
    <property type="match status" value="1"/>
</dbReference>
<dbReference type="Proteomes" id="UP001558713">
    <property type="component" value="Unassembled WGS sequence"/>
</dbReference>
<reference evidence="3 4" key="1">
    <citation type="submission" date="2024-04" db="EMBL/GenBank/DDBJ databases">
        <title>Genome assembly C_amara_ONT_v2.</title>
        <authorList>
            <person name="Yant L."/>
            <person name="Moore C."/>
            <person name="Slenker M."/>
        </authorList>
    </citation>
    <scope>NUCLEOTIDE SEQUENCE [LARGE SCALE GENOMIC DNA]</scope>
    <source>
        <tissue evidence="3">Leaf</tissue>
    </source>
</reference>
<sequence length="370" mass="42310">MAAANVKEDAVTDDLNYEIWARIAKTTLVEKGLWDVVENGVPPDPSKIPELGATIQVEDLSKWRDLVSKDMKALQILQSSLTDSAFRKTLSASSAKDVWDLLEKGNNEQAKLRRLEKQFEELKMDDAEPIVLYLDRVVEIAEQLRRLKNRKSDYQVIKKVLSSLSESHEGLDSVLEEVMDLKNMTLKNLAAFFNRYESLRRRGECFQCGEKGHFGKNCNRSNQSRSELPQYEMLSVDIAPVTFDEDMWMIYTTTSNHMTPYLKFFTSLDRTHRARVVLANGSIIMAEGRGDVKIMTKEGKKTIKNVLYVPKIDRNVLSFGQMAEIDYTMTIEGGKCILQHKRTGKVFGETMWEERGFALRFQVIEGNLTS</sequence>
<dbReference type="InterPro" id="IPR001878">
    <property type="entry name" value="Znf_CCHC"/>
</dbReference>
<dbReference type="InterPro" id="IPR036875">
    <property type="entry name" value="Znf_CCHC_sf"/>
</dbReference>
<keyword evidence="4" id="KW-1185">Reference proteome</keyword>
<name>A0ABD1AF11_CARAN</name>
<keyword evidence="1" id="KW-0862">Zinc</keyword>
<dbReference type="InterPro" id="IPR054722">
    <property type="entry name" value="PolX-like_BBD"/>
</dbReference>
<dbReference type="Pfam" id="PF14223">
    <property type="entry name" value="Retrotran_gag_2"/>
    <property type="match status" value="1"/>
</dbReference>
<evidence type="ECO:0000256" key="1">
    <source>
        <dbReference type="PROSITE-ProRule" id="PRU00047"/>
    </source>
</evidence>
<feature type="domain" description="CCHC-type" evidence="2">
    <location>
        <begin position="205"/>
        <end position="218"/>
    </location>
</feature>
<dbReference type="AlphaFoldDB" id="A0ABD1AF11"/>